<keyword evidence="5" id="KW-1185">Reference proteome</keyword>
<dbReference type="OrthoDB" id="10265891at2759"/>
<keyword evidence="3" id="KW-0560">Oxidoreductase</keyword>
<dbReference type="Pfam" id="PF03060">
    <property type="entry name" value="NMO"/>
    <property type="match status" value="1"/>
</dbReference>
<dbReference type="GO" id="GO:0018580">
    <property type="term" value="F:nitronate monooxygenase activity"/>
    <property type="evidence" value="ECO:0007669"/>
    <property type="project" value="InterPro"/>
</dbReference>
<keyword evidence="2" id="KW-0288">FMN</keyword>
<gene>
    <name evidence="4" type="ORF">L249_3799</name>
</gene>
<dbReference type="AlphaFoldDB" id="A0A367L4Z3"/>
<dbReference type="CDD" id="cd04730">
    <property type="entry name" value="NPD_like"/>
    <property type="match status" value="1"/>
</dbReference>
<dbReference type="EMBL" id="LKCN02000014">
    <property type="protein sequence ID" value="RCI09478.1"/>
    <property type="molecule type" value="Genomic_DNA"/>
</dbReference>
<dbReference type="InterPro" id="IPR013785">
    <property type="entry name" value="Aldolase_TIM"/>
</dbReference>
<evidence type="ECO:0000256" key="2">
    <source>
        <dbReference type="ARBA" id="ARBA00022643"/>
    </source>
</evidence>
<dbReference type="Proteomes" id="UP000253664">
    <property type="component" value="Unassembled WGS sequence"/>
</dbReference>
<reference evidence="4 5" key="1">
    <citation type="journal article" date="2015" name="BMC Genomics">
        <title>Insights from the genome of Ophiocordyceps polyrhachis-furcata to pathogenicity and host specificity in insect fungi.</title>
        <authorList>
            <person name="Wichadakul D."/>
            <person name="Kobmoo N."/>
            <person name="Ingsriswang S."/>
            <person name="Tangphatsornruang S."/>
            <person name="Chantasingh D."/>
            <person name="Luangsa-ard J.J."/>
            <person name="Eurwilaichitr L."/>
        </authorList>
    </citation>
    <scope>NUCLEOTIDE SEQUENCE [LARGE SCALE GENOMIC DNA]</scope>
    <source>
        <strain evidence="4 5">BCC 54312</strain>
    </source>
</reference>
<dbReference type="SUPFAM" id="SSF51412">
    <property type="entry name" value="Inosine monophosphate dehydrogenase (IMPDH)"/>
    <property type="match status" value="1"/>
</dbReference>
<sequence>MASPQKIRTPITDLFKIKHPVLLAGMNVAAGPKLAAAVTNAGGLGVIGGVGYTPDMLREQIAELKESLDDKKAPFGVDLLLPQIGGSARKTNYDYTKGKLDELIDIIIDSGAKLFVSAVGVPPKAIVDRLHGAGIVYMNMVGHVKHVNKCLDLGVDIICAQGGEGGGHTGDIPTTVLIPSVVELCRKATSPLTGGPVQVVAAGGIHNGQLLAASLMMGASAVWVGTRFILTDEAGAPRAHKDAVRTAGHDDNVRTIIFTGRPLRVRNNPYINDWETNRQQEMRELAAKGTIPYEADLDKYLEAGTAESSKGIEANAGASSAGDDDDFDDPLEQFRPFLMGKCAAVVNEQKSAKAVVDEFVNDAVKSIQAGNKMVSKL</sequence>
<evidence type="ECO:0000313" key="5">
    <source>
        <dbReference type="Proteomes" id="UP000253664"/>
    </source>
</evidence>
<evidence type="ECO:0000313" key="4">
    <source>
        <dbReference type="EMBL" id="RCI09478.1"/>
    </source>
</evidence>
<evidence type="ECO:0000256" key="1">
    <source>
        <dbReference type="ARBA" id="ARBA00022630"/>
    </source>
</evidence>
<accession>A0A367L4Z3</accession>
<dbReference type="STRING" id="1330021.A0A367L4Z3"/>
<protein>
    <submittedName>
        <fullName evidence="4">Uncharacterized protein</fullName>
    </submittedName>
</protein>
<comment type="caution">
    <text evidence="4">The sequence shown here is derived from an EMBL/GenBank/DDBJ whole genome shotgun (WGS) entry which is preliminary data.</text>
</comment>
<keyword evidence="1" id="KW-0285">Flavoprotein</keyword>
<organism evidence="4 5">
    <name type="scientific">Ophiocordyceps polyrhachis-furcata BCC 54312</name>
    <dbReference type="NCBI Taxonomy" id="1330021"/>
    <lineage>
        <taxon>Eukaryota</taxon>
        <taxon>Fungi</taxon>
        <taxon>Dikarya</taxon>
        <taxon>Ascomycota</taxon>
        <taxon>Pezizomycotina</taxon>
        <taxon>Sordariomycetes</taxon>
        <taxon>Hypocreomycetidae</taxon>
        <taxon>Hypocreales</taxon>
        <taxon>Ophiocordycipitaceae</taxon>
        <taxon>Ophiocordyceps</taxon>
    </lineage>
</organism>
<dbReference type="Gene3D" id="3.20.20.70">
    <property type="entry name" value="Aldolase class I"/>
    <property type="match status" value="1"/>
</dbReference>
<name>A0A367L4Z3_9HYPO</name>
<evidence type="ECO:0000256" key="3">
    <source>
        <dbReference type="ARBA" id="ARBA00023002"/>
    </source>
</evidence>
<proteinExistence type="predicted"/>
<dbReference type="InterPro" id="IPR004136">
    <property type="entry name" value="NMO"/>
</dbReference>
<dbReference type="PANTHER" id="PTHR32332">
    <property type="entry name" value="2-NITROPROPANE DIOXYGENASE"/>
    <property type="match status" value="1"/>
</dbReference>
<dbReference type="PANTHER" id="PTHR32332:SF31">
    <property type="entry name" value="2-NITROPROPANE DIOXYGENASE FAMILY, PUTATIVE (AFU_ORTHOLOGUE AFUA_2G09850)-RELATED"/>
    <property type="match status" value="1"/>
</dbReference>